<proteinExistence type="predicted"/>
<protein>
    <submittedName>
        <fullName evidence="4">Uncharacterized protein</fullName>
    </submittedName>
</protein>
<organism evidence="4 5">
    <name type="scientific">Armatimonas rosea</name>
    <dbReference type="NCBI Taxonomy" id="685828"/>
    <lineage>
        <taxon>Bacteria</taxon>
        <taxon>Bacillati</taxon>
        <taxon>Armatimonadota</taxon>
        <taxon>Armatimonadia</taxon>
        <taxon>Armatimonadales</taxon>
        <taxon>Armatimonadaceae</taxon>
        <taxon>Armatimonas</taxon>
    </lineage>
</organism>
<feature type="transmembrane region" description="Helical" evidence="1">
    <location>
        <begin position="534"/>
        <end position="551"/>
    </location>
</feature>
<sequence length="636" mass="71414">MRLRGRFFFAATLLIPINAFWIIQSEVMRYAGHPTTISLFYNTIFWLCVLLAINGLVGRFFPKATFSRLEMLTLYGMLNICTGIAGHDSIEVLLPILAYPLYRANATNNWDQNLIPRLPKHLVVTDKDALKPYFEGHSSLYEASHLQAWLVPTLCWCGFLTTLMILFMFLNVLLRRRWTESEKLAFPLIQLPLELTAPGAPLLKNKVLWAGVAISVVLQLWNGVAVLNPQVPLIQLKYVDQGPANFPNRPWSAMGWLPVGFYPFGIALGVLLPVDLIFSSWFFFLFYKVQLIVSAWMAWDQEPNFPYTDAQALGAYLGIGFGALWAARRHFSWLARVFFNEEKETPDPNDPIPQRTAVWGVLICLTLLVTFFRLSGLSFLVIGAGLVIYLGIAIAITRMRAELGPPVHDLHHAGADTMLPKIFGPTAFSRDEHIGLSFWWGFNRAYRGHTMPIGIESLKMAEQGKLGTRGMFFALCAAAILGPLCAFWALLHLSYAYGAAGAIAPPNVMEIFGREAWNRYNNWTGIPEPPHYREGAAVLGGLGFTLVLNMIRGRWIGFPFHPVGYAIASSWGMSVLWVPMLIAWVLKILILRYGGLGLYRKCVPFFLGVILGECLMGGFWNLTGIAREVPTYAFWP</sequence>
<evidence type="ECO:0000256" key="1">
    <source>
        <dbReference type="SAM" id="Phobius"/>
    </source>
</evidence>
<feature type="transmembrane region" description="Helical" evidence="1">
    <location>
        <begin position="149"/>
        <end position="174"/>
    </location>
</feature>
<gene>
    <name evidence="4" type="ORF">HNQ39_002029</name>
</gene>
<feature type="transmembrane region" description="Helical" evidence="1">
    <location>
        <begin position="602"/>
        <end position="622"/>
    </location>
</feature>
<feature type="transmembrane region" description="Helical" evidence="1">
    <location>
        <begin position="43"/>
        <end position="62"/>
    </location>
</feature>
<reference evidence="4 5" key="1">
    <citation type="submission" date="2020-08" db="EMBL/GenBank/DDBJ databases">
        <title>Genomic Encyclopedia of Type Strains, Phase IV (KMG-IV): sequencing the most valuable type-strain genomes for metagenomic binning, comparative biology and taxonomic classification.</title>
        <authorList>
            <person name="Goeker M."/>
        </authorList>
    </citation>
    <scope>NUCLEOTIDE SEQUENCE [LARGE SCALE GENOMIC DNA]</scope>
    <source>
        <strain evidence="4 5">DSM 23562</strain>
    </source>
</reference>
<dbReference type="InterPro" id="IPR046711">
    <property type="entry name" value="DUF6784"/>
</dbReference>
<feature type="transmembrane region" description="Helical" evidence="1">
    <location>
        <begin position="74"/>
        <end position="102"/>
    </location>
</feature>
<dbReference type="RefSeq" id="WP_184194813.1">
    <property type="nucleotide sequence ID" value="NZ_JACHGW010000002.1"/>
</dbReference>
<feature type="transmembrane region" description="Helical" evidence="1">
    <location>
        <begin position="571"/>
        <end position="590"/>
    </location>
</feature>
<feature type="transmembrane region" description="Helical" evidence="1">
    <location>
        <begin position="356"/>
        <end position="372"/>
    </location>
</feature>
<feature type="transmembrane region" description="Helical" evidence="1">
    <location>
        <begin position="207"/>
        <end position="227"/>
    </location>
</feature>
<dbReference type="Proteomes" id="UP000520814">
    <property type="component" value="Unassembled WGS sequence"/>
</dbReference>
<feature type="transmembrane region" description="Helical" evidence="1">
    <location>
        <begin position="378"/>
        <end position="396"/>
    </location>
</feature>
<dbReference type="InterPro" id="IPR046712">
    <property type="entry name" value="DUF6785"/>
</dbReference>
<evidence type="ECO:0000259" key="2">
    <source>
        <dbReference type="Pfam" id="PF20580"/>
    </source>
</evidence>
<dbReference type="EMBL" id="JACHGW010000002">
    <property type="protein sequence ID" value="MBB6050238.1"/>
    <property type="molecule type" value="Genomic_DNA"/>
</dbReference>
<keyword evidence="1" id="KW-0472">Membrane</keyword>
<evidence type="ECO:0000259" key="3">
    <source>
        <dbReference type="Pfam" id="PF20581"/>
    </source>
</evidence>
<dbReference type="AlphaFoldDB" id="A0A7W9W642"/>
<keyword evidence="1" id="KW-0812">Transmembrane</keyword>
<comment type="caution">
    <text evidence="4">The sequence shown here is derived from an EMBL/GenBank/DDBJ whole genome shotgun (WGS) entry which is preliminary data.</text>
</comment>
<feature type="transmembrane region" description="Helical" evidence="1">
    <location>
        <begin position="253"/>
        <end position="274"/>
    </location>
</feature>
<feature type="transmembrane region" description="Helical" evidence="1">
    <location>
        <begin position="470"/>
        <end position="489"/>
    </location>
</feature>
<feature type="domain" description="DUF6784" evidence="2">
    <location>
        <begin position="538"/>
        <end position="636"/>
    </location>
</feature>
<evidence type="ECO:0000313" key="4">
    <source>
        <dbReference type="EMBL" id="MBB6050238.1"/>
    </source>
</evidence>
<keyword evidence="5" id="KW-1185">Reference proteome</keyword>
<feature type="transmembrane region" description="Helical" evidence="1">
    <location>
        <begin position="281"/>
        <end position="299"/>
    </location>
</feature>
<evidence type="ECO:0000313" key="5">
    <source>
        <dbReference type="Proteomes" id="UP000520814"/>
    </source>
</evidence>
<dbReference type="Pfam" id="PF20580">
    <property type="entry name" value="DUF6784"/>
    <property type="match status" value="1"/>
</dbReference>
<keyword evidence="1" id="KW-1133">Transmembrane helix</keyword>
<feature type="domain" description="DUF6785" evidence="3">
    <location>
        <begin position="6"/>
        <end position="498"/>
    </location>
</feature>
<accession>A0A7W9W642</accession>
<name>A0A7W9W642_ARMRO</name>
<dbReference type="Pfam" id="PF20581">
    <property type="entry name" value="DUF6785"/>
    <property type="match status" value="1"/>
</dbReference>